<dbReference type="Proteomes" id="UP000275719">
    <property type="component" value="Unassembled WGS sequence"/>
</dbReference>
<feature type="transmembrane region" description="Helical" evidence="1">
    <location>
        <begin position="44"/>
        <end position="63"/>
    </location>
</feature>
<evidence type="ECO:0000313" key="2">
    <source>
        <dbReference type="EMBL" id="RRJ89066.1"/>
    </source>
</evidence>
<keyword evidence="1" id="KW-0812">Transmembrane</keyword>
<keyword evidence="1" id="KW-1133">Transmembrane helix</keyword>
<organism evidence="2 3">
    <name type="scientific">Paenimyroides tangerinum</name>
    <dbReference type="NCBI Taxonomy" id="2488728"/>
    <lineage>
        <taxon>Bacteria</taxon>
        <taxon>Pseudomonadati</taxon>
        <taxon>Bacteroidota</taxon>
        <taxon>Flavobacteriia</taxon>
        <taxon>Flavobacteriales</taxon>
        <taxon>Flavobacteriaceae</taxon>
        <taxon>Paenimyroides</taxon>
    </lineage>
</organism>
<protein>
    <submittedName>
        <fullName evidence="2">Uncharacterized protein</fullName>
    </submittedName>
</protein>
<sequence>MNKIISFTIQLVVLAALVFGVHYILQQVLGISENWNNTGYNLTLIYVFQLILSIIMIVVVVGSSKSFANSLGYVFLVLLTLKCVGNYFFIQPVLNTENSNEFIKHNFLIVFLIFLIFDVYVAYRILNQENTK</sequence>
<proteinExistence type="predicted"/>
<dbReference type="AlphaFoldDB" id="A0A3P3W532"/>
<feature type="transmembrane region" description="Helical" evidence="1">
    <location>
        <begin position="102"/>
        <end position="123"/>
    </location>
</feature>
<evidence type="ECO:0000256" key="1">
    <source>
        <dbReference type="SAM" id="Phobius"/>
    </source>
</evidence>
<keyword evidence="3" id="KW-1185">Reference proteome</keyword>
<reference evidence="2 3" key="1">
    <citation type="submission" date="2018-11" db="EMBL/GenBank/DDBJ databases">
        <title>Flavobacterium sp. nov., YIM 102701-2 draft genome.</title>
        <authorList>
            <person name="Li G."/>
            <person name="Jiang Y."/>
        </authorList>
    </citation>
    <scope>NUCLEOTIDE SEQUENCE [LARGE SCALE GENOMIC DNA]</scope>
    <source>
        <strain evidence="2 3">YIM 102701-2</strain>
    </source>
</reference>
<dbReference type="RefSeq" id="WP_125019779.1">
    <property type="nucleotide sequence ID" value="NZ_RQVQ01000034.1"/>
</dbReference>
<feature type="transmembrane region" description="Helical" evidence="1">
    <location>
        <begin position="70"/>
        <end position="90"/>
    </location>
</feature>
<name>A0A3P3W532_9FLAO</name>
<evidence type="ECO:0000313" key="3">
    <source>
        <dbReference type="Proteomes" id="UP000275719"/>
    </source>
</evidence>
<accession>A0A3P3W532</accession>
<dbReference type="EMBL" id="RQVQ01000034">
    <property type="protein sequence ID" value="RRJ89066.1"/>
    <property type="molecule type" value="Genomic_DNA"/>
</dbReference>
<keyword evidence="1" id="KW-0472">Membrane</keyword>
<comment type="caution">
    <text evidence="2">The sequence shown here is derived from an EMBL/GenBank/DDBJ whole genome shotgun (WGS) entry which is preliminary data.</text>
</comment>
<dbReference type="OrthoDB" id="1356182at2"/>
<gene>
    <name evidence="2" type="ORF">EG240_12780</name>
</gene>